<dbReference type="SUPFAM" id="SSF51735">
    <property type="entry name" value="NAD(P)-binding Rossmann-fold domains"/>
    <property type="match status" value="2"/>
</dbReference>
<dbReference type="GO" id="GO:0016491">
    <property type="term" value="F:oxidoreductase activity"/>
    <property type="evidence" value="ECO:0007669"/>
    <property type="project" value="UniProtKB-KW"/>
</dbReference>
<dbReference type="InterPro" id="IPR009081">
    <property type="entry name" value="PP-bd_ACP"/>
</dbReference>
<dbReference type="OrthoDB" id="329835at2759"/>
<dbReference type="PANTHER" id="PTHR43775:SF29">
    <property type="entry name" value="ASPERFURANONE POLYKETIDE SYNTHASE AFOG-RELATED"/>
    <property type="match status" value="1"/>
</dbReference>
<comment type="caution">
    <text evidence="12">The sequence shown here is derived from an EMBL/GenBank/DDBJ whole genome shotgun (WGS) entry which is preliminary data.</text>
</comment>
<dbReference type="PROSITE" id="PS52004">
    <property type="entry name" value="KS3_2"/>
    <property type="match status" value="1"/>
</dbReference>
<dbReference type="SUPFAM" id="SSF53335">
    <property type="entry name" value="S-adenosyl-L-methionine-dependent methyltransferases"/>
    <property type="match status" value="1"/>
</dbReference>
<dbReference type="Pfam" id="PF13602">
    <property type="entry name" value="ADH_zinc_N_2"/>
    <property type="match status" value="1"/>
</dbReference>
<dbReference type="Pfam" id="PF00109">
    <property type="entry name" value="ketoacyl-synt"/>
    <property type="match status" value="1"/>
</dbReference>
<dbReference type="SMART" id="SM00827">
    <property type="entry name" value="PKS_AT"/>
    <property type="match status" value="1"/>
</dbReference>
<dbReference type="InterPro" id="IPR011032">
    <property type="entry name" value="GroES-like_sf"/>
</dbReference>
<dbReference type="CDD" id="cd05195">
    <property type="entry name" value="enoyl_red"/>
    <property type="match status" value="1"/>
</dbReference>
<evidence type="ECO:0000256" key="1">
    <source>
        <dbReference type="ARBA" id="ARBA00022450"/>
    </source>
</evidence>
<feature type="region of interest" description="C-terminal hotdog fold" evidence="7">
    <location>
        <begin position="1155"/>
        <end position="1309"/>
    </location>
</feature>
<dbReference type="GO" id="GO:0031177">
    <property type="term" value="F:phosphopantetheine binding"/>
    <property type="evidence" value="ECO:0007669"/>
    <property type="project" value="InterPro"/>
</dbReference>
<feature type="domain" description="Ketosynthase family 3 (KS3)" evidence="10">
    <location>
        <begin position="13"/>
        <end position="438"/>
    </location>
</feature>
<keyword evidence="13" id="KW-1185">Reference proteome</keyword>
<proteinExistence type="predicted"/>
<keyword evidence="1" id="KW-0596">Phosphopantetheine</keyword>
<reference evidence="12 13" key="1">
    <citation type="journal article" date="2016" name="Sci. Rep.">
        <title>Penicillium arizonense, a new, genome sequenced fungal species, reveals a high chemical diversity in secreted metabolites.</title>
        <authorList>
            <person name="Grijseels S."/>
            <person name="Nielsen J.C."/>
            <person name="Randelovic M."/>
            <person name="Nielsen J."/>
            <person name="Nielsen K.F."/>
            <person name="Workman M."/>
            <person name="Frisvad J.C."/>
        </authorList>
    </citation>
    <scope>NUCLEOTIDE SEQUENCE [LARGE SCALE GENOMIC DNA]</scope>
    <source>
        <strain evidence="12 13">CBS 141311</strain>
    </source>
</reference>
<dbReference type="PROSITE" id="PS50075">
    <property type="entry name" value="CARRIER"/>
    <property type="match status" value="1"/>
</dbReference>
<feature type="region of interest" description="Disordered" evidence="8">
    <location>
        <begin position="806"/>
        <end position="825"/>
    </location>
</feature>
<dbReference type="InterPro" id="IPR020843">
    <property type="entry name" value="ER"/>
</dbReference>
<dbReference type="STRING" id="1835702.A0A1F5L401"/>
<dbReference type="Gene3D" id="1.10.1200.10">
    <property type="entry name" value="ACP-like"/>
    <property type="match status" value="1"/>
</dbReference>
<feature type="region of interest" description="N-terminal hotdog fold" evidence="7">
    <location>
        <begin position="993"/>
        <end position="1125"/>
    </location>
</feature>
<dbReference type="SUPFAM" id="SSF50129">
    <property type="entry name" value="GroES-like"/>
    <property type="match status" value="1"/>
</dbReference>
<dbReference type="SUPFAM" id="SSF47336">
    <property type="entry name" value="ACP-like"/>
    <property type="match status" value="1"/>
</dbReference>
<dbReference type="InterPro" id="IPR057326">
    <property type="entry name" value="KR_dom"/>
</dbReference>
<feature type="domain" description="Carrier" evidence="9">
    <location>
        <begin position="2512"/>
        <end position="2589"/>
    </location>
</feature>
<dbReference type="SMART" id="SM00825">
    <property type="entry name" value="PKS_KS"/>
    <property type="match status" value="1"/>
</dbReference>
<dbReference type="InterPro" id="IPR056501">
    <property type="entry name" value="NAD-bd_HRPKS_sdrA"/>
</dbReference>
<dbReference type="GO" id="GO:1901336">
    <property type="term" value="P:lactone biosynthetic process"/>
    <property type="evidence" value="ECO:0007669"/>
    <property type="project" value="UniProtKB-ARBA"/>
</dbReference>
<dbReference type="Pfam" id="PF23297">
    <property type="entry name" value="ACP_SdgA_C"/>
    <property type="match status" value="1"/>
</dbReference>
<dbReference type="Gene3D" id="3.90.180.10">
    <property type="entry name" value="Medium-chain alcohol dehydrogenases, catalytic domain"/>
    <property type="match status" value="1"/>
</dbReference>
<gene>
    <name evidence="12" type="ORF">PENARI_c039G02416</name>
</gene>
<dbReference type="SMART" id="SM00822">
    <property type="entry name" value="PKS_KR"/>
    <property type="match status" value="1"/>
</dbReference>
<evidence type="ECO:0000313" key="12">
    <source>
        <dbReference type="EMBL" id="OGE47641.1"/>
    </source>
</evidence>
<dbReference type="InterPro" id="IPR014043">
    <property type="entry name" value="Acyl_transferase_dom"/>
</dbReference>
<dbReference type="InterPro" id="IPR036736">
    <property type="entry name" value="ACP-like_sf"/>
</dbReference>
<dbReference type="InterPro" id="IPR013968">
    <property type="entry name" value="PKS_KR"/>
</dbReference>
<dbReference type="SUPFAM" id="SSF55048">
    <property type="entry name" value="Probable ACP-binding domain of malonyl-CoA ACP transacylase"/>
    <property type="match status" value="1"/>
</dbReference>
<evidence type="ECO:0000256" key="4">
    <source>
        <dbReference type="ARBA" id="ARBA00023002"/>
    </source>
</evidence>
<keyword evidence="4" id="KW-0560">Oxidoreductase</keyword>
<dbReference type="InterPro" id="IPR049552">
    <property type="entry name" value="PKS_DH_N"/>
</dbReference>
<dbReference type="InterPro" id="IPR014030">
    <property type="entry name" value="Ketoacyl_synth_N"/>
</dbReference>
<dbReference type="GO" id="GO:0004312">
    <property type="term" value="F:fatty acid synthase activity"/>
    <property type="evidence" value="ECO:0007669"/>
    <property type="project" value="TreeGrafter"/>
</dbReference>
<evidence type="ECO:0000259" key="9">
    <source>
        <dbReference type="PROSITE" id="PS50075"/>
    </source>
</evidence>
<keyword evidence="3" id="KW-0808">Transferase</keyword>
<name>A0A1F5L401_PENAI</name>
<dbReference type="Proteomes" id="UP000177622">
    <property type="component" value="Unassembled WGS sequence"/>
</dbReference>
<dbReference type="InterPro" id="IPR018201">
    <property type="entry name" value="Ketoacyl_synth_AS"/>
</dbReference>
<dbReference type="InterPro" id="IPR020807">
    <property type="entry name" value="PKS_DH"/>
</dbReference>
<dbReference type="Pfam" id="PF00698">
    <property type="entry name" value="Acyl_transf_1"/>
    <property type="match status" value="1"/>
</dbReference>
<dbReference type="Pfam" id="PF14765">
    <property type="entry name" value="PS-DH"/>
    <property type="match status" value="1"/>
</dbReference>
<dbReference type="Gene3D" id="3.10.129.110">
    <property type="entry name" value="Polyketide synthase dehydratase"/>
    <property type="match status" value="1"/>
</dbReference>
<dbReference type="Gene3D" id="3.40.47.10">
    <property type="match status" value="1"/>
</dbReference>
<evidence type="ECO:0000256" key="5">
    <source>
        <dbReference type="ARBA" id="ARBA00023268"/>
    </source>
</evidence>
<dbReference type="InterPro" id="IPR050091">
    <property type="entry name" value="PKS_NRPS_Biosynth_Enz"/>
</dbReference>
<dbReference type="InterPro" id="IPR029063">
    <property type="entry name" value="SAM-dependent_MTases_sf"/>
</dbReference>
<feature type="active site" description="Proton donor; for dehydratase activity" evidence="7">
    <location>
        <position position="1219"/>
    </location>
</feature>
<feature type="region of interest" description="Disordered" evidence="8">
    <location>
        <begin position="2484"/>
        <end position="2504"/>
    </location>
</feature>
<dbReference type="InterPro" id="IPR016039">
    <property type="entry name" value="Thiolase-like"/>
</dbReference>
<accession>A0A1F5L401</accession>
<evidence type="ECO:0000259" key="10">
    <source>
        <dbReference type="PROSITE" id="PS52004"/>
    </source>
</evidence>
<feature type="compositionally biased region" description="Basic and acidic residues" evidence="8">
    <location>
        <begin position="806"/>
        <end position="817"/>
    </location>
</feature>
<feature type="compositionally biased region" description="Basic and acidic residues" evidence="8">
    <location>
        <begin position="2484"/>
        <end position="2493"/>
    </location>
</feature>
<dbReference type="SMART" id="SM00823">
    <property type="entry name" value="PKS_PP"/>
    <property type="match status" value="1"/>
</dbReference>
<dbReference type="Pfam" id="PF08240">
    <property type="entry name" value="ADH_N"/>
    <property type="match status" value="1"/>
</dbReference>
<evidence type="ECO:0000256" key="2">
    <source>
        <dbReference type="ARBA" id="ARBA00022553"/>
    </source>
</evidence>
<dbReference type="RefSeq" id="XP_022483099.1">
    <property type="nucleotide sequence ID" value="XM_022637024.1"/>
</dbReference>
<sequence>MPHYTDQDAKKSVEPLAIVGLALRYPGDVTSSGDFWKMMMERRCAATKFPSDRLNVDAHHNPDASRQDSLSINGGHFLSGDLGAFDASFFSIPAAEAEGMDPQQRFMLETTYHALENAGISLEKAAGSQTCVFTGCSSNDYATFFSKDPQNAGKYAAYGQSMTMVANRISWFYNLKGPSVNVDTACSSGLVALDSACHSIWGGASTTGLVVGANLIFAREFAMALDNLGVLSQDNRCFTFDERANGYGRGEGVGAIIIKPVKDAIRDGDTIRAVIRSTRSNQDGRTPGITQPNRESQQILIENTYCQAGLDPATTRYFEAHGTGTPTGDPIEMRAIGAVFRPHRSPEDPLYVGSVKSNIGHLEGGSGIAGLIKVVLSLEKGVIPPVSENFRSTNPGIDVDYLNLKIVSKPVVWPAGLRRSSINSFGFGGTNSHVVLDDALHFIESEGLTANHTSCAHPSLKQCSINESDTNGSHANASHANGEKATHRSVQGIVGTSSHLHILTWSASDEGGIQRLVQVWKPYFSSVSLNPDESEQYLHNLAHTLNQRRSRLPWMTYALMDANTKLEAVVDSWKPPTRCLESRNMAYVFSGQGAQWPAMGCELLARYPVYRHSLIEAGNYLQGLGCEWDLLEELHKGNEKSLVNDPMLGQPLCTAIQIALVDLLSLFGLKPATVVGHSSGEIAAAYCAHSISREYAWRLAYFRGLWAANLATSSTMDGAMMAVALSPEQVQAFLDTLYSQEEQLRVVVACVNSPKSVTLSGQRSQINILLALFQEKEIMARVLPIPVAYHSFQMEEIAIAYRDSIGDDTRRPSDRPQSHSPQMISSVNGEWVDGDTLSKAEYWVNNLLSTVQFLDAFRMLSTKHAVPLTKKLDGSHRKRLTVDTVVEIGPHAAMRGPCRDILRESGRNTQVEYLSVLTRKTCGVRTVLEAMAHLRCMGYPVDLNIVNSNPSKINKQQQKVLTDLPSYQFNKTKSYWREGIISKSFRFRRFGRHELLGLPDDDWNPLLPKWNNILQPSDPVWVKDHQVNNTIIVPGAGMLSMAIEATKQLISPEQEITGFSFKNVKFMSALVVPADTAGLETRFCMRPQREDGPNGDGWYEFSLFSCKSSWIKNCTGSIQAVIGKPSMSEIDGNDAASMEKTEALDQLRQMTEQSTTVLDSDHFYSSLTSSGLQFGPTFAVIRNVASDQGHHQVTDVQTYTSDALNRWDGAYTIHPTTLDGLMQGTQVLRSQAGQKRIAPSIPIYLDRAWVSNVGLNHPAAASIKVGTKLCHEGRQESTFSLIAASQAADQVLITIDGVTFKAIDSQSSVEEYGASSESSKCHQIDWKPDLDLMNEDEIMQFCNDYIPDSAGHGVHYLNMELMIAGFIFRAVNAISRGEKVKAALVQPYMDWLKHNLQVTRDGKSPFSSKYWQERIQDDVGFAKLCASVEEASQLGKTLVNVGIALVEYAEGKHEQPLSRIVDVELLENSYEELLENTPGVRRWRKYMDTLGHKYPGMKILEVDGGFGSASRLMMETLASKDPDGHIIPRFARFDIARSDQNRLSALQTRLGDCSPRVSFKCLDVGGNLGSEELESSNYDLIVVYLAFHEFASIKKSLGNLRSMLTERGKLVIIDMVNPDSTRNTESYRSMGHCVGESKWDEILRQSGFSGSDLVFRDHDDLICHEISVIVSTSVERSTAVDDHTHPPVAMLFDPTQPSQKALAEGLVTRLPEEFASSVEIWSIKKTLPESMPQDLICIVLLELDSPLLAEMNESVFQKVQQLAIGCRKVMWIGSNGAGDSSPFLRVVDGFFRVLNSEDSRGIFTTLSIENTDFQADRIMRVLKAMVSSTKPETEYVEKSGFLHIPRLVEAPQLSHAVRRLRSSQSPTRLQWNSAPPLKLTIGPAGMLDNLQFVEDTDRKLPLPADMLEIKVKAVGANFRDVLVMLGRMDQTTLGFECAGVVTRVGSSCTDFQVGDQVVGCNFDSYRTYARLHQAATIRIPPGMSFSDAAAIPTNFVTAWHALAFIANVQPGETVLIHSGAGGTGQAAVQVAQYLGADVIATVGNAGKKKFLIDRYGIPDSQIFSSRNTHFAAGIRRLTNGQGVDVVLNSLSGEGLVASWESIAPYGRFLEIGKRDILGHGQLDMYHFARNVTFSAIDLALVVQERPHLIGKALRALMPLMSAGILQVSNPLRVYGIDELEKGFRTLQAGQSSGKVVFEMRDHDIIDTLITPRPSHSFDPNATYIIAGGLGGLGKSIVRWMVSCGARYLLLLSRSGANSRDAQAFIRELAGYKVKAQAPACDITNRSMLEAILGDVSYTMPPIKGFIQATVVLQDAMFQQMTHSQWVQAASPKVAGTWNLHQLLPSGLDFFIMLSSISSITGNRGQANYAAANGFMDALAHHRVAHGERATSLNLGFFLSTGLVAQSSSLKDRYTSNLPFVPVTEVELHALLSLYCDPRAPQSYERGCQTIIGLTSPWDVYKRNPDATYWLEKPAFRQILATDHAEGAERDSHDQPSSGQVGKSLSSADSVEAAGAIVTDLLVSKLSKTLGIPKEEVHGERPLHSYGVDSLVAVEFRNWFFKELDVDVAIFDMLGGTTIAAVGNSAAGKIFAKRET</sequence>
<dbReference type="Gene3D" id="3.30.70.3290">
    <property type="match status" value="1"/>
</dbReference>
<dbReference type="GO" id="GO:0006633">
    <property type="term" value="P:fatty acid biosynthetic process"/>
    <property type="evidence" value="ECO:0007669"/>
    <property type="project" value="InterPro"/>
</dbReference>
<keyword evidence="5" id="KW-0511">Multifunctional enzyme</keyword>
<dbReference type="Pfam" id="PF23114">
    <property type="entry name" value="NAD-bd_HRPKS_sdrA"/>
    <property type="match status" value="1"/>
</dbReference>
<feature type="region of interest" description="Disordered" evidence="8">
    <location>
        <begin position="466"/>
        <end position="488"/>
    </location>
</feature>
<dbReference type="SUPFAM" id="SSF53901">
    <property type="entry name" value="Thiolase-like"/>
    <property type="match status" value="1"/>
</dbReference>
<feature type="active site" description="Proton acceptor; for dehydratase activity" evidence="7">
    <location>
        <position position="1025"/>
    </location>
</feature>
<organism evidence="12 13">
    <name type="scientific">Penicillium arizonense</name>
    <dbReference type="NCBI Taxonomy" id="1835702"/>
    <lineage>
        <taxon>Eukaryota</taxon>
        <taxon>Fungi</taxon>
        <taxon>Dikarya</taxon>
        <taxon>Ascomycota</taxon>
        <taxon>Pezizomycotina</taxon>
        <taxon>Eurotiomycetes</taxon>
        <taxon>Eurotiomycetidae</taxon>
        <taxon>Eurotiales</taxon>
        <taxon>Aspergillaceae</taxon>
        <taxon>Penicillium</taxon>
    </lineage>
</organism>
<protein>
    <submittedName>
        <fullName evidence="12">Uncharacterized protein</fullName>
    </submittedName>
</protein>
<keyword evidence="2" id="KW-0597">Phosphoprotein</keyword>
<dbReference type="Gene3D" id="3.40.50.150">
    <property type="entry name" value="Vaccinia Virus protein VP39"/>
    <property type="match status" value="1"/>
</dbReference>
<dbReference type="InterPro" id="IPR020841">
    <property type="entry name" value="PKS_Beta-ketoAc_synthase_dom"/>
</dbReference>
<dbReference type="InterPro" id="IPR014031">
    <property type="entry name" value="Ketoacyl_synth_C"/>
</dbReference>
<dbReference type="Gene3D" id="3.40.366.10">
    <property type="entry name" value="Malonyl-Coenzyme A Acyl Carrier Protein, domain 2"/>
    <property type="match status" value="1"/>
</dbReference>
<dbReference type="Pfam" id="PF02801">
    <property type="entry name" value="Ketoacyl-synt_C"/>
    <property type="match status" value="1"/>
</dbReference>
<dbReference type="InterPro" id="IPR049551">
    <property type="entry name" value="PKS_DH_C"/>
</dbReference>
<evidence type="ECO:0000256" key="6">
    <source>
        <dbReference type="ARBA" id="ARBA00023315"/>
    </source>
</evidence>
<dbReference type="Gene3D" id="3.40.50.720">
    <property type="entry name" value="NAD(P)-binding Rossmann-like Domain"/>
    <property type="match status" value="1"/>
</dbReference>
<dbReference type="PANTHER" id="PTHR43775">
    <property type="entry name" value="FATTY ACID SYNTHASE"/>
    <property type="match status" value="1"/>
</dbReference>
<dbReference type="InterPro" id="IPR016035">
    <property type="entry name" value="Acyl_Trfase/lysoPLipase"/>
</dbReference>
<dbReference type="InterPro" id="IPR032821">
    <property type="entry name" value="PKS_assoc"/>
</dbReference>
<dbReference type="Pfam" id="PF21089">
    <property type="entry name" value="PKS_DH_N"/>
    <property type="match status" value="1"/>
</dbReference>
<dbReference type="InterPro" id="IPR013154">
    <property type="entry name" value="ADH-like_N"/>
</dbReference>
<dbReference type="SMART" id="SM00829">
    <property type="entry name" value="PKS_ER"/>
    <property type="match status" value="1"/>
</dbReference>
<evidence type="ECO:0000313" key="13">
    <source>
        <dbReference type="Proteomes" id="UP000177622"/>
    </source>
</evidence>
<dbReference type="SUPFAM" id="SSF52151">
    <property type="entry name" value="FabD/lysophospholipase-like"/>
    <property type="match status" value="1"/>
</dbReference>
<dbReference type="PROSITE" id="PS52019">
    <property type="entry name" value="PKS_MFAS_DH"/>
    <property type="match status" value="1"/>
</dbReference>
<dbReference type="PROSITE" id="PS00606">
    <property type="entry name" value="KS3_1"/>
    <property type="match status" value="1"/>
</dbReference>
<dbReference type="Pfam" id="PF08659">
    <property type="entry name" value="KR"/>
    <property type="match status" value="1"/>
</dbReference>
<dbReference type="CDD" id="cd00833">
    <property type="entry name" value="PKS"/>
    <property type="match status" value="1"/>
</dbReference>
<dbReference type="InterPro" id="IPR020806">
    <property type="entry name" value="PKS_PP-bd"/>
</dbReference>
<dbReference type="InterPro" id="IPR042104">
    <property type="entry name" value="PKS_dehydratase_sf"/>
</dbReference>
<evidence type="ECO:0000259" key="11">
    <source>
        <dbReference type="PROSITE" id="PS52019"/>
    </source>
</evidence>
<dbReference type="InterPro" id="IPR016036">
    <property type="entry name" value="Malonyl_transacylase_ACP-bd"/>
</dbReference>
<dbReference type="InterPro" id="IPR001227">
    <property type="entry name" value="Ac_transferase_dom_sf"/>
</dbReference>
<evidence type="ECO:0000256" key="3">
    <source>
        <dbReference type="ARBA" id="ARBA00022679"/>
    </source>
</evidence>
<dbReference type="Pfam" id="PF16197">
    <property type="entry name" value="KAsynt_C_assoc"/>
    <property type="match status" value="1"/>
</dbReference>
<dbReference type="InterPro" id="IPR036291">
    <property type="entry name" value="NAD(P)-bd_dom_sf"/>
</dbReference>
<dbReference type="FunFam" id="3.40.50.720:FF:000209">
    <property type="entry name" value="Polyketide synthase Pks12"/>
    <property type="match status" value="1"/>
</dbReference>
<evidence type="ECO:0000256" key="7">
    <source>
        <dbReference type="PROSITE-ProRule" id="PRU01363"/>
    </source>
</evidence>
<feature type="compositionally biased region" description="Polar residues" evidence="8">
    <location>
        <begin position="466"/>
        <end position="479"/>
    </location>
</feature>
<feature type="domain" description="PKS/mFAS DH" evidence="11">
    <location>
        <begin position="993"/>
        <end position="1309"/>
    </location>
</feature>
<dbReference type="GeneID" id="34581758"/>
<dbReference type="InterPro" id="IPR049900">
    <property type="entry name" value="PKS_mFAS_DH"/>
</dbReference>
<dbReference type="GO" id="GO:0030639">
    <property type="term" value="P:polyketide biosynthetic process"/>
    <property type="evidence" value="ECO:0007669"/>
    <property type="project" value="UniProtKB-ARBA"/>
</dbReference>
<evidence type="ECO:0000256" key="8">
    <source>
        <dbReference type="SAM" id="MobiDB-lite"/>
    </source>
</evidence>
<dbReference type="SMART" id="SM00826">
    <property type="entry name" value="PKS_DH"/>
    <property type="match status" value="1"/>
</dbReference>
<dbReference type="EMBL" id="LXJU01000039">
    <property type="protein sequence ID" value="OGE47641.1"/>
    <property type="molecule type" value="Genomic_DNA"/>
</dbReference>
<dbReference type="GO" id="GO:0004315">
    <property type="term" value="F:3-oxoacyl-[acyl-carrier-protein] synthase activity"/>
    <property type="evidence" value="ECO:0007669"/>
    <property type="project" value="InterPro"/>
</dbReference>
<feature type="compositionally biased region" description="Polar residues" evidence="8">
    <location>
        <begin position="2494"/>
        <end position="2504"/>
    </location>
</feature>
<keyword evidence="6" id="KW-0012">Acyltransferase</keyword>